<sequence length="296" mass="33432">MMVRHRFGMVAMALPLLLSGCSLLPMKRHLPVPKAPANVQTATPEQLVEQVNRRWDNFKNLTATVEIQATMLKPQEGLATDYPSVRGWIVMEKPNHLRVAGQYLGIKAFDMASDGITFTLLVPTKNKAIQGPNTITKKSEKQFENIRPGFFFDAMIVRGVEPEDFYSETSDTETIEDAAKKHLYTMPEYILNITRHAPNGSRRDKPVRVLTFHRDDLLPSNQDMYDSEGNLESQVTYSAYQSFGDSKYPTRVVIKRPLEGIQIVLTVEKVVNNQDHLPADEFSVKIPAGTQIQSLQ</sequence>
<protein>
    <recommendedName>
        <fullName evidence="2">Outer membrane lipoprotein-sorting protein</fullName>
    </recommendedName>
</protein>
<dbReference type="RefSeq" id="WP_348263118.1">
    <property type="nucleotide sequence ID" value="NZ_CP121196.1"/>
</dbReference>
<dbReference type="PROSITE" id="PS51257">
    <property type="entry name" value="PROKAR_LIPOPROTEIN"/>
    <property type="match status" value="1"/>
</dbReference>
<dbReference type="EMBL" id="CP121196">
    <property type="protein sequence ID" value="XBH17893.1"/>
    <property type="molecule type" value="Genomic_DNA"/>
</dbReference>
<name>A0AAU7DLE5_9BACT</name>
<organism evidence="1">
    <name type="scientific">Telmatobacter sp. DSM 110680</name>
    <dbReference type="NCBI Taxonomy" id="3036704"/>
    <lineage>
        <taxon>Bacteria</taxon>
        <taxon>Pseudomonadati</taxon>
        <taxon>Acidobacteriota</taxon>
        <taxon>Terriglobia</taxon>
        <taxon>Terriglobales</taxon>
        <taxon>Acidobacteriaceae</taxon>
        <taxon>Telmatobacter</taxon>
    </lineage>
</organism>
<dbReference type="Gene3D" id="2.50.20.10">
    <property type="entry name" value="Lipoprotein localisation LolA/LolB/LppX"/>
    <property type="match status" value="1"/>
</dbReference>
<evidence type="ECO:0000313" key="1">
    <source>
        <dbReference type="EMBL" id="XBH17893.1"/>
    </source>
</evidence>
<reference evidence="1" key="1">
    <citation type="submission" date="2023-03" db="EMBL/GenBank/DDBJ databases">
        <title>Edaphobacter sp.</title>
        <authorList>
            <person name="Huber K.J."/>
            <person name="Papendorf J."/>
            <person name="Pilke C."/>
            <person name="Bunk B."/>
            <person name="Sproeer C."/>
            <person name="Pester M."/>
        </authorList>
    </citation>
    <scope>NUCLEOTIDE SEQUENCE</scope>
    <source>
        <strain evidence="1">DSM 110680</strain>
    </source>
</reference>
<accession>A0AAU7DLE5</accession>
<gene>
    <name evidence="1" type="ORF">P8935_00845</name>
</gene>
<proteinExistence type="predicted"/>
<evidence type="ECO:0008006" key="2">
    <source>
        <dbReference type="Google" id="ProtNLM"/>
    </source>
</evidence>
<dbReference type="AlphaFoldDB" id="A0AAU7DLE5"/>